<dbReference type="AlphaFoldDB" id="A0AAN9SWK4"/>
<accession>A0AAN9SWK4</accession>
<evidence type="ECO:0000313" key="3">
    <source>
        <dbReference type="Proteomes" id="UP001386955"/>
    </source>
</evidence>
<gene>
    <name evidence="2" type="ORF">VNO78_09789</name>
</gene>
<feature type="region of interest" description="Disordered" evidence="1">
    <location>
        <begin position="19"/>
        <end position="48"/>
    </location>
</feature>
<reference evidence="2 3" key="1">
    <citation type="submission" date="2024-01" db="EMBL/GenBank/DDBJ databases">
        <title>The genomes of 5 underutilized Papilionoideae crops provide insights into root nodulation and disease resistanc.</title>
        <authorList>
            <person name="Jiang F."/>
        </authorList>
    </citation>
    <scope>NUCLEOTIDE SEQUENCE [LARGE SCALE GENOMIC DNA]</scope>
    <source>
        <strain evidence="2">DUOXIRENSHENG_FW03</strain>
        <tissue evidence="2">Leaves</tissue>
    </source>
</reference>
<proteinExistence type="predicted"/>
<comment type="caution">
    <text evidence="2">The sequence shown here is derived from an EMBL/GenBank/DDBJ whole genome shotgun (WGS) entry which is preliminary data.</text>
</comment>
<protein>
    <submittedName>
        <fullName evidence="2">Uncharacterized protein</fullName>
    </submittedName>
</protein>
<organism evidence="2 3">
    <name type="scientific">Psophocarpus tetragonolobus</name>
    <name type="common">Winged bean</name>
    <name type="synonym">Dolichos tetragonolobus</name>
    <dbReference type="NCBI Taxonomy" id="3891"/>
    <lineage>
        <taxon>Eukaryota</taxon>
        <taxon>Viridiplantae</taxon>
        <taxon>Streptophyta</taxon>
        <taxon>Embryophyta</taxon>
        <taxon>Tracheophyta</taxon>
        <taxon>Spermatophyta</taxon>
        <taxon>Magnoliopsida</taxon>
        <taxon>eudicotyledons</taxon>
        <taxon>Gunneridae</taxon>
        <taxon>Pentapetalae</taxon>
        <taxon>rosids</taxon>
        <taxon>fabids</taxon>
        <taxon>Fabales</taxon>
        <taxon>Fabaceae</taxon>
        <taxon>Papilionoideae</taxon>
        <taxon>50 kb inversion clade</taxon>
        <taxon>NPAAA clade</taxon>
        <taxon>indigoferoid/millettioid clade</taxon>
        <taxon>Phaseoleae</taxon>
        <taxon>Psophocarpus</taxon>
    </lineage>
</organism>
<dbReference type="Proteomes" id="UP001386955">
    <property type="component" value="Unassembled WGS sequence"/>
</dbReference>
<dbReference type="PANTHER" id="PTHR38222:SF1">
    <property type="entry name" value="TFIIS N-TERMINAL DOMAIN-CONTAINING PROTEIN"/>
    <property type="match status" value="1"/>
</dbReference>
<evidence type="ECO:0000256" key="1">
    <source>
        <dbReference type="SAM" id="MobiDB-lite"/>
    </source>
</evidence>
<sequence>MFEPRDMWSKLKEKGEKILSGAGWTQREPTSHGIQEKEKSSTGQHEHVQVHTPRFIFSEASLSMLVEWFSA</sequence>
<name>A0AAN9SWK4_PSOTE</name>
<evidence type="ECO:0000313" key="2">
    <source>
        <dbReference type="EMBL" id="KAK7407743.1"/>
    </source>
</evidence>
<keyword evidence="3" id="KW-1185">Reference proteome</keyword>
<dbReference type="PANTHER" id="PTHR38222">
    <property type="entry name" value="TFIIS N-TERMINAL DOMAIN-CONTAINING PROTEIN"/>
    <property type="match status" value="1"/>
</dbReference>
<dbReference type="EMBL" id="JAYMYS010000002">
    <property type="protein sequence ID" value="KAK7407743.1"/>
    <property type="molecule type" value="Genomic_DNA"/>
</dbReference>
<feature type="compositionally biased region" description="Basic and acidic residues" evidence="1">
    <location>
        <begin position="34"/>
        <end position="48"/>
    </location>
</feature>